<keyword evidence="2" id="KW-0812">Transmembrane</keyword>
<evidence type="ECO:0000313" key="4">
    <source>
        <dbReference type="Proteomes" id="UP001597213"/>
    </source>
</evidence>
<evidence type="ECO:0000256" key="2">
    <source>
        <dbReference type="SAM" id="Phobius"/>
    </source>
</evidence>
<comment type="caution">
    <text evidence="3">The sequence shown here is derived from an EMBL/GenBank/DDBJ whole genome shotgun (WGS) entry which is preliminary data.</text>
</comment>
<feature type="region of interest" description="Disordered" evidence="1">
    <location>
        <begin position="1"/>
        <end position="40"/>
    </location>
</feature>
<feature type="region of interest" description="Disordered" evidence="1">
    <location>
        <begin position="218"/>
        <end position="251"/>
    </location>
</feature>
<feature type="compositionally biased region" description="Basic and acidic residues" evidence="1">
    <location>
        <begin position="241"/>
        <end position="251"/>
    </location>
</feature>
<feature type="compositionally biased region" description="Basic and acidic residues" evidence="1">
    <location>
        <begin position="1"/>
        <end position="15"/>
    </location>
</feature>
<reference evidence="4" key="1">
    <citation type="journal article" date="2019" name="Int. J. Syst. Evol. Microbiol.">
        <title>The Global Catalogue of Microorganisms (GCM) 10K type strain sequencing project: providing services to taxonomists for standard genome sequencing and annotation.</title>
        <authorList>
            <consortium name="The Broad Institute Genomics Platform"/>
            <consortium name="The Broad Institute Genome Sequencing Center for Infectious Disease"/>
            <person name="Wu L."/>
            <person name="Ma J."/>
        </authorList>
    </citation>
    <scope>NUCLEOTIDE SEQUENCE [LARGE SCALE GENOMIC DNA]</scope>
    <source>
        <strain evidence="4">CCUG 56029</strain>
    </source>
</reference>
<dbReference type="EMBL" id="JBHUEN010000032">
    <property type="protein sequence ID" value="MFD1882398.1"/>
    <property type="molecule type" value="Genomic_DNA"/>
</dbReference>
<evidence type="ECO:0000256" key="1">
    <source>
        <dbReference type="SAM" id="MobiDB-lite"/>
    </source>
</evidence>
<keyword evidence="2" id="KW-0472">Membrane</keyword>
<evidence type="ECO:0000313" key="3">
    <source>
        <dbReference type="EMBL" id="MFD1882398.1"/>
    </source>
</evidence>
<gene>
    <name evidence="3" type="ORF">ACFSCT_11800</name>
</gene>
<keyword evidence="2" id="KW-1133">Transmembrane helix</keyword>
<feature type="region of interest" description="Disordered" evidence="1">
    <location>
        <begin position="97"/>
        <end position="126"/>
    </location>
</feature>
<feature type="compositionally biased region" description="Basic residues" evidence="1">
    <location>
        <begin position="154"/>
        <end position="165"/>
    </location>
</feature>
<proteinExistence type="predicted"/>
<organism evidence="3 4">
    <name type="scientific">Paracoccus pacificus</name>
    <dbReference type="NCBI Taxonomy" id="1463598"/>
    <lineage>
        <taxon>Bacteria</taxon>
        <taxon>Pseudomonadati</taxon>
        <taxon>Pseudomonadota</taxon>
        <taxon>Alphaproteobacteria</taxon>
        <taxon>Rhodobacterales</taxon>
        <taxon>Paracoccaceae</taxon>
        <taxon>Paracoccus</taxon>
    </lineage>
</organism>
<protein>
    <submittedName>
        <fullName evidence="3">Uncharacterized protein</fullName>
    </submittedName>
</protein>
<accession>A0ABW4R912</accession>
<feature type="transmembrane region" description="Helical" evidence="2">
    <location>
        <begin position="66"/>
        <end position="87"/>
    </location>
</feature>
<sequence>MSDRDEYLDDAHKPQNSEQQTTGRQPKARDLDPEVSPYNAQRIIPHGDVSLDGRAAYPSPSLSSKIIVWGGLAVGVAGLTAASVMAARGVAHLIAGDDDDKDDARPMRRTARRRPGQPMRPRARVTAMEGSRGFAEFQHQVDEMTGAEGPPRPQRPRRPARRRPQPRQAGMMENVSDGFGRLASTISGAIAGLQYVAREAGGLISSFADTADNLRGVFRRDGSRSGENADDPRASAGSAQKDPDALRRHRL</sequence>
<dbReference type="RefSeq" id="WP_379142991.1">
    <property type="nucleotide sequence ID" value="NZ_JBHUEN010000032.1"/>
</dbReference>
<feature type="region of interest" description="Disordered" evidence="1">
    <location>
        <begin position="142"/>
        <end position="174"/>
    </location>
</feature>
<name>A0ABW4R912_9RHOB</name>
<keyword evidence="4" id="KW-1185">Reference proteome</keyword>
<dbReference type="Proteomes" id="UP001597213">
    <property type="component" value="Unassembled WGS sequence"/>
</dbReference>